<evidence type="ECO:0000313" key="2">
    <source>
        <dbReference type="Proteomes" id="UP000219338"/>
    </source>
</evidence>
<organism evidence="1 2">
    <name type="scientific">Armillaria ostoyae</name>
    <name type="common">Armillaria root rot fungus</name>
    <dbReference type="NCBI Taxonomy" id="47428"/>
    <lineage>
        <taxon>Eukaryota</taxon>
        <taxon>Fungi</taxon>
        <taxon>Dikarya</taxon>
        <taxon>Basidiomycota</taxon>
        <taxon>Agaricomycotina</taxon>
        <taxon>Agaricomycetes</taxon>
        <taxon>Agaricomycetidae</taxon>
        <taxon>Agaricales</taxon>
        <taxon>Marasmiineae</taxon>
        <taxon>Physalacriaceae</taxon>
        <taxon>Armillaria</taxon>
    </lineage>
</organism>
<dbReference type="Proteomes" id="UP000219338">
    <property type="component" value="Unassembled WGS sequence"/>
</dbReference>
<proteinExistence type="predicted"/>
<reference evidence="1" key="1">
    <citation type="submission" date="2017-01" db="EMBL/GenBank/DDBJ databases">
        <authorList>
            <person name="Mah S.A."/>
            <person name="Swanson W.J."/>
            <person name="Moy G.W."/>
            <person name="Vacquier V.D."/>
        </authorList>
    </citation>
    <scope>NUCLEOTIDE SEQUENCE [LARGE SCALE GENOMIC DNA]</scope>
    <source>
        <strain evidence="1">C18/9</strain>
    </source>
</reference>
<protein>
    <submittedName>
        <fullName evidence="1">Uncharacterized protein</fullName>
    </submittedName>
</protein>
<keyword evidence="2" id="KW-1185">Reference proteome</keyword>
<dbReference type="OrthoDB" id="10617153at2759"/>
<evidence type="ECO:0000313" key="1">
    <source>
        <dbReference type="EMBL" id="SJL16735.1"/>
    </source>
</evidence>
<name>A0A284S6V8_ARMOS</name>
<dbReference type="EMBL" id="FUEG01000037">
    <property type="protein sequence ID" value="SJL16735.1"/>
    <property type="molecule type" value="Genomic_DNA"/>
</dbReference>
<gene>
    <name evidence="1" type="ORF">ARMOST_20264</name>
</gene>
<accession>A0A284S6V8</accession>
<sequence>MGPDFTQSKHQPPVEWNLTTNFRHPHSKFLISTGTNVCAGFDSEISTFELSARFSQPRFLLGFFRPPAPASVHRPGSTSARPWALSHQFRVPFALRGGEYHPRHSAIRLCRLVGYDYPFSRLQEADVVSLEQVCHPPAQHRRRLCVHLHPADPSIIVHPPTPALTTQTLRQRRDTISPTIA</sequence>
<dbReference type="AlphaFoldDB" id="A0A284S6V8"/>